<dbReference type="AlphaFoldDB" id="A0A4C2A956"/>
<accession>A0A4C2A956</accession>
<proteinExistence type="predicted"/>
<comment type="caution">
    <text evidence="1">The sequence shown here is derived from an EMBL/GenBank/DDBJ whole genome shotgun (WGS) entry which is preliminary data.</text>
</comment>
<gene>
    <name evidence="1" type="ORF">EVAR_100816_1</name>
</gene>
<name>A0A4C2A956_EUMVA</name>
<reference evidence="1 2" key="1">
    <citation type="journal article" date="2019" name="Commun. Biol.">
        <title>The bagworm genome reveals a unique fibroin gene that provides high tensile strength.</title>
        <authorList>
            <person name="Kono N."/>
            <person name="Nakamura H."/>
            <person name="Ohtoshi R."/>
            <person name="Tomita M."/>
            <person name="Numata K."/>
            <person name="Arakawa K."/>
        </authorList>
    </citation>
    <scope>NUCLEOTIDE SEQUENCE [LARGE SCALE GENOMIC DNA]</scope>
</reference>
<protein>
    <submittedName>
        <fullName evidence="1">Uncharacterized protein</fullName>
    </submittedName>
</protein>
<dbReference type="EMBL" id="BGZK01002670">
    <property type="protein sequence ID" value="GBP95709.1"/>
    <property type="molecule type" value="Genomic_DNA"/>
</dbReference>
<evidence type="ECO:0000313" key="1">
    <source>
        <dbReference type="EMBL" id="GBP95709.1"/>
    </source>
</evidence>
<organism evidence="1 2">
    <name type="scientific">Eumeta variegata</name>
    <name type="common">Bagworm moth</name>
    <name type="synonym">Eumeta japonica</name>
    <dbReference type="NCBI Taxonomy" id="151549"/>
    <lineage>
        <taxon>Eukaryota</taxon>
        <taxon>Metazoa</taxon>
        <taxon>Ecdysozoa</taxon>
        <taxon>Arthropoda</taxon>
        <taxon>Hexapoda</taxon>
        <taxon>Insecta</taxon>
        <taxon>Pterygota</taxon>
        <taxon>Neoptera</taxon>
        <taxon>Endopterygota</taxon>
        <taxon>Lepidoptera</taxon>
        <taxon>Glossata</taxon>
        <taxon>Ditrysia</taxon>
        <taxon>Tineoidea</taxon>
        <taxon>Psychidae</taxon>
        <taxon>Oiketicinae</taxon>
        <taxon>Eumeta</taxon>
    </lineage>
</organism>
<keyword evidence="2" id="KW-1185">Reference proteome</keyword>
<dbReference type="Proteomes" id="UP000299102">
    <property type="component" value="Unassembled WGS sequence"/>
</dbReference>
<evidence type="ECO:0000313" key="2">
    <source>
        <dbReference type="Proteomes" id="UP000299102"/>
    </source>
</evidence>
<sequence>MRWFLIGVVPFTLSSKLHTVANQGMEREELIFLCDVFTIGGHRSFVHDCGLCWFYIEHVVFTWGSQIILIIIKTHDMMNDELLPLHLISRIRRKHPPSLTGVSLSNFIKASF</sequence>